<evidence type="ECO:0000256" key="3">
    <source>
        <dbReference type="SAM" id="SignalP"/>
    </source>
</evidence>
<organism evidence="4 5">
    <name type="scientific">Roridomyces roridus</name>
    <dbReference type="NCBI Taxonomy" id="1738132"/>
    <lineage>
        <taxon>Eukaryota</taxon>
        <taxon>Fungi</taxon>
        <taxon>Dikarya</taxon>
        <taxon>Basidiomycota</taxon>
        <taxon>Agaricomycotina</taxon>
        <taxon>Agaricomycetes</taxon>
        <taxon>Agaricomycetidae</taxon>
        <taxon>Agaricales</taxon>
        <taxon>Marasmiineae</taxon>
        <taxon>Mycenaceae</taxon>
        <taxon>Roridomyces</taxon>
    </lineage>
</organism>
<reference evidence="4" key="1">
    <citation type="submission" date="2023-03" db="EMBL/GenBank/DDBJ databases">
        <title>Massive genome expansion in bonnet fungi (Mycena s.s.) driven by repeated elements and novel gene families across ecological guilds.</title>
        <authorList>
            <consortium name="Lawrence Berkeley National Laboratory"/>
            <person name="Harder C.B."/>
            <person name="Miyauchi S."/>
            <person name="Viragh M."/>
            <person name="Kuo A."/>
            <person name="Thoen E."/>
            <person name="Andreopoulos B."/>
            <person name="Lu D."/>
            <person name="Skrede I."/>
            <person name="Drula E."/>
            <person name="Henrissat B."/>
            <person name="Morin E."/>
            <person name="Kohler A."/>
            <person name="Barry K."/>
            <person name="LaButti K."/>
            <person name="Morin E."/>
            <person name="Salamov A."/>
            <person name="Lipzen A."/>
            <person name="Mereny Z."/>
            <person name="Hegedus B."/>
            <person name="Baldrian P."/>
            <person name="Stursova M."/>
            <person name="Weitz H."/>
            <person name="Taylor A."/>
            <person name="Grigoriev I.V."/>
            <person name="Nagy L.G."/>
            <person name="Martin F."/>
            <person name="Kauserud H."/>
        </authorList>
    </citation>
    <scope>NUCLEOTIDE SEQUENCE</scope>
    <source>
        <strain evidence="4">9284</strain>
    </source>
</reference>
<dbReference type="Proteomes" id="UP001221142">
    <property type="component" value="Unassembled WGS sequence"/>
</dbReference>
<feature type="chain" id="PRO_5042080287" evidence="3">
    <location>
        <begin position="30"/>
        <end position="250"/>
    </location>
</feature>
<evidence type="ECO:0000313" key="4">
    <source>
        <dbReference type="EMBL" id="KAJ7623597.1"/>
    </source>
</evidence>
<keyword evidence="2" id="KW-0472">Membrane</keyword>
<feature type="region of interest" description="Disordered" evidence="1">
    <location>
        <begin position="176"/>
        <end position="202"/>
    </location>
</feature>
<keyword evidence="5" id="KW-1185">Reference proteome</keyword>
<keyword evidence="2" id="KW-0812">Transmembrane</keyword>
<protein>
    <submittedName>
        <fullName evidence="4">Uncharacterized protein</fullName>
    </submittedName>
</protein>
<keyword evidence="3" id="KW-0732">Signal</keyword>
<keyword evidence="2" id="KW-1133">Transmembrane helix</keyword>
<name>A0AAD7FH41_9AGAR</name>
<proteinExistence type="predicted"/>
<dbReference type="AlphaFoldDB" id="A0AAD7FH41"/>
<evidence type="ECO:0000256" key="1">
    <source>
        <dbReference type="SAM" id="MobiDB-lite"/>
    </source>
</evidence>
<evidence type="ECO:0000256" key="2">
    <source>
        <dbReference type="SAM" id="Phobius"/>
    </source>
</evidence>
<comment type="caution">
    <text evidence="4">The sequence shown here is derived from an EMBL/GenBank/DDBJ whole genome shotgun (WGS) entry which is preliminary data.</text>
</comment>
<feature type="signal peptide" evidence="3">
    <location>
        <begin position="1"/>
        <end position="29"/>
    </location>
</feature>
<accession>A0AAD7FH41</accession>
<sequence>MLRRRSGSWAWITPRILSLCLFLVPSTYAAVNVSVQNTDPDIVYTPFICDASTPGSSNNPNCTGGWNATQVGTIHVVSTTGPDPDGGSIIPQMFMAFHASALYMSTSTVDTTAGLVVIIGLDESVLTTLTITYDPGTSGSNAVRRLDIGAILLTVTDPNDTTSFLPSMTLPSSTTLPTFVPQTSTSTTTSASASSTTSQSPSQHIPMAEVLGLAIGLGLGLTTILGVAAFFVWWHSRLRRQHTEQSMQWS</sequence>
<evidence type="ECO:0000313" key="5">
    <source>
        <dbReference type="Proteomes" id="UP001221142"/>
    </source>
</evidence>
<gene>
    <name evidence="4" type="ORF">FB45DRAFT_926185</name>
</gene>
<feature type="transmembrane region" description="Helical" evidence="2">
    <location>
        <begin position="210"/>
        <end position="234"/>
    </location>
</feature>
<dbReference type="EMBL" id="JARKIF010000014">
    <property type="protein sequence ID" value="KAJ7623597.1"/>
    <property type="molecule type" value="Genomic_DNA"/>
</dbReference>